<gene>
    <name evidence="1" type="ORF">F8M41_025373</name>
</gene>
<name>A0A8H3XIN0_GIGMA</name>
<accession>A0A8H3XIN0</accession>
<reference evidence="1 2" key="1">
    <citation type="journal article" date="2019" name="Environ. Microbiol.">
        <title>At the nexus of three kingdoms: the genome of the mycorrhizal fungus Gigaspora margarita provides insights into plant, endobacterial and fungal interactions.</title>
        <authorList>
            <person name="Venice F."/>
            <person name="Ghignone S."/>
            <person name="Salvioli di Fossalunga A."/>
            <person name="Amselem J."/>
            <person name="Novero M."/>
            <person name="Xianan X."/>
            <person name="Sedzielewska Toro K."/>
            <person name="Morin E."/>
            <person name="Lipzen A."/>
            <person name="Grigoriev I.V."/>
            <person name="Henrissat B."/>
            <person name="Martin F.M."/>
            <person name="Bonfante P."/>
        </authorList>
    </citation>
    <scope>NUCLEOTIDE SEQUENCE [LARGE SCALE GENOMIC DNA]</scope>
    <source>
        <strain evidence="1 2">BEG34</strain>
    </source>
</reference>
<dbReference type="Proteomes" id="UP000439903">
    <property type="component" value="Unassembled WGS sequence"/>
</dbReference>
<proteinExistence type="predicted"/>
<keyword evidence="2" id="KW-1185">Reference proteome</keyword>
<evidence type="ECO:0000313" key="2">
    <source>
        <dbReference type="Proteomes" id="UP000439903"/>
    </source>
</evidence>
<comment type="caution">
    <text evidence="1">The sequence shown here is derived from an EMBL/GenBank/DDBJ whole genome shotgun (WGS) entry which is preliminary data.</text>
</comment>
<protein>
    <submittedName>
        <fullName evidence="1">Uncharacterized protein</fullName>
    </submittedName>
</protein>
<dbReference type="EMBL" id="WTPW01000902">
    <property type="protein sequence ID" value="KAF0470601.1"/>
    <property type="molecule type" value="Genomic_DNA"/>
</dbReference>
<sequence>MLTGRMVLEVMMKGMDNKGDARKAFNNYQRSYIMELMIFVIHEIGDCLRTEKVVETDGYRTFIHSQGMTLVTKRLGGI</sequence>
<evidence type="ECO:0000313" key="1">
    <source>
        <dbReference type="EMBL" id="KAF0470601.1"/>
    </source>
</evidence>
<dbReference type="AlphaFoldDB" id="A0A8H3XIN0"/>
<organism evidence="1 2">
    <name type="scientific">Gigaspora margarita</name>
    <dbReference type="NCBI Taxonomy" id="4874"/>
    <lineage>
        <taxon>Eukaryota</taxon>
        <taxon>Fungi</taxon>
        <taxon>Fungi incertae sedis</taxon>
        <taxon>Mucoromycota</taxon>
        <taxon>Glomeromycotina</taxon>
        <taxon>Glomeromycetes</taxon>
        <taxon>Diversisporales</taxon>
        <taxon>Gigasporaceae</taxon>
        <taxon>Gigaspora</taxon>
    </lineage>
</organism>